<name>A0ABT2HZ98_9MICO</name>
<keyword evidence="1" id="KW-0812">Transmembrane</keyword>
<keyword evidence="1" id="KW-1133">Transmembrane helix</keyword>
<evidence type="ECO:0000313" key="2">
    <source>
        <dbReference type="EMBL" id="MCT2043614.1"/>
    </source>
</evidence>
<evidence type="ECO:0000256" key="1">
    <source>
        <dbReference type="SAM" id="Phobius"/>
    </source>
</evidence>
<organism evidence="2 3">
    <name type="scientific">Pseudoclavibacter albus</name>
    <dbReference type="NCBI Taxonomy" id="272241"/>
    <lineage>
        <taxon>Bacteria</taxon>
        <taxon>Bacillati</taxon>
        <taxon>Actinomycetota</taxon>
        <taxon>Actinomycetes</taxon>
        <taxon>Micrococcales</taxon>
        <taxon>Microbacteriaceae</taxon>
        <taxon>Pseudoclavibacter</taxon>
    </lineage>
</organism>
<keyword evidence="3" id="KW-1185">Reference proteome</keyword>
<comment type="caution">
    <text evidence="2">The sequence shown here is derived from an EMBL/GenBank/DDBJ whole genome shotgun (WGS) entry which is preliminary data.</text>
</comment>
<dbReference type="Proteomes" id="UP001525379">
    <property type="component" value="Unassembled WGS sequence"/>
</dbReference>
<evidence type="ECO:0000313" key="3">
    <source>
        <dbReference type="Proteomes" id="UP001525379"/>
    </source>
</evidence>
<feature type="transmembrane region" description="Helical" evidence="1">
    <location>
        <begin position="75"/>
        <end position="94"/>
    </location>
</feature>
<sequence length="98" mass="10514">MTEPIPYEPMDETEAAYEARMERERARHAQPQDWAWIKSPSVRLWLYGVAAAVLALLGVLGLVTPEVSDAIEKVVAAVLIAGAAAPAMAAANVTRNGK</sequence>
<keyword evidence="1" id="KW-0472">Membrane</keyword>
<accession>A0ABT2HZ98</accession>
<dbReference type="EMBL" id="JALXSQ010000059">
    <property type="protein sequence ID" value="MCT2043614.1"/>
    <property type="molecule type" value="Genomic_DNA"/>
</dbReference>
<reference evidence="2 3" key="1">
    <citation type="submission" date="2022-04" db="EMBL/GenBank/DDBJ databases">
        <title>Human microbiome associated bacterial genomes.</title>
        <authorList>
            <person name="Sandstrom S."/>
            <person name="Salamzade R."/>
            <person name="Kalan L.R."/>
        </authorList>
    </citation>
    <scope>NUCLEOTIDE SEQUENCE [LARGE SCALE GENOMIC DNA]</scope>
    <source>
        <strain evidence="3">p3-SID1799</strain>
    </source>
</reference>
<gene>
    <name evidence="2" type="ORF">M3D15_09795</name>
</gene>
<proteinExistence type="predicted"/>
<protein>
    <recommendedName>
        <fullName evidence="4">DUF3040 domain-containing protein</fullName>
    </recommendedName>
</protein>
<dbReference type="RefSeq" id="WP_260104710.1">
    <property type="nucleotide sequence ID" value="NZ_JALXSQ010000059.1"/>
</dbReference>
<feature type="transmembrane region" description="Helical" evidence="1">
    <location>
        <begin position="44"/>
        <end position="63"/>
    </location>
</feature>
<evidence type="ECO:0008006" key="4">
    <source>
        <dbReference type="Google" id="ProtNLM"/>
    </source>
</evidence>